<evidence type="ECO:0000256" key="1">
    <source>
        <dbReference type="PROSITE-ProRule" id="PRU00489"/>
    </source>
</evidence>
<dbReference type="PANTHER" id="PTHR12829">
    <property type="entry name" value="N6-ADENOSINE-METHYLTRANSFERASE"/>
    <property type="match status" value="1"/>
</dbReference>
<organism evidence="2 3">
    <name type="scientific">Rhizophagus irregularis (strain DAOM 197198w)</name>
    <name type="common">Glomus intraradices</name>
    <dbReference type="NCBI Taxonomy" id="1432141"/>
    <lineage>
        <taxon>Eukaryota</taxon>
        <taxon>Fungi</taxon>
        <taxon>Fungi incertae sedis</taxon>
        <taxon>Mucoromycota</taxon>
        <taxon>Glomeromycotina</taxon>
        <taxon>Glomeromycetes</taxon>
        <taxon>Glomerales</taxon>
        <taxon>Glomeraceae</taxon>
        <taxon>Rhizophagus</taxon>
    </lineage>
</organism>
<accession>A0A015JPV9</accession>
<reference evidence="2 3" key="1">
    <citation type="submission" date="2014-02" db="EMBL/GenBank/DDBJ databases">
        <title>Single nucleus genome sequencing reveals high similarity among nuclei of an endomycorrhizal fungus.</title>
        <authorList>
            <person name="Lin K."/>
            <person name="Geurts R."/>
            <person name="Zhang Z."/>
            <person name="Limpens E."/>
            <person name="Saunders D.G."/>
            <person name="Mu D."/>
            <person name="Pang E."/>
            <person name="Cao H."/>
            <person name="Cha H."/>
            <person name="Lin T."/>
            <person name="Zhou Q."/>
            <person name="Shang Y."/>
            <person name="Li Y."/>
            <person name="Ivanov S."/>
            <person name="Sharma T."/>
            <person name="Velzen R.V."/>
            <person name="Ruijter N.D."/>
            <person name="Aanen D.K."/>
            <person name="Win J."/>
            <person name="Kamoun S."/>
            <person name="Bisseling T."/>
            <person name="Huang S."/>
        </authorList>
    </citation>
    <scope>NUCLEOTIDE SEQUENCE [LARGE SCALE GENOMIC DNA]</scope>
    <source>
        <strain evidence="2">DAOM 197198w</strain>
        <strain evidence="3">DAOM197198w</strain>
    </source>
</reference>
<comment type="similarity">
    <text evidence="1">Belongs to the MT-A70-like family.</text>
</comment>
<dbReference type="AlphaFoldDB" id="A0A015JPV9"/>
<dbReference type="InterPro" id="IPR029063">
    <property type="entry name" value="SAM-dependent_MTases_sf"/>
</dbReference>
<evidence type="ECO:0008006" key="4">
    <source>
        <dbReference type="Google" id="ProtNLM"/>
    </source>
</evidence>
<dbReference type="STRING" id="1432141.A0A015JPV9"/>
<evidence type="ECO:0000313" key="2">
    <source>
        <dbReference type="EMBL" id="EXX57039.1"/>
    </source>
</evidence>
<dbReference type="OrthoDB" id="426718at2759"/>
<name>A0A015JPV9_RHIIW</name>
<evidence type="ECO:0000313" key="3">
    <source>
        <dbReference type="Proteomes" id="UP000022910"/>
    </source>
</evidence>
<dbReference type="GO" id="GO:0005634">
    <property type="term" value="C:nucleus"/>
    <property type="evidence" value="ECO:0007669"/>
    <property type="project" value="TreeGrafter"/>
</dbReference>
<dbReference type="HOGENOM" id="CLU_060442_0_0_1"/>
<protein>
    <recommendedName>
        <fullName evidence="4">MT-A70-domain-containing protein</fullName>
    </recommendedName>
</protein>
<keyword evidence="3" id="KW-1185">Reference proteome</keyword>
<dbReference type="Proteomes" id="UP000022910">
    <property type="component" value="Unassembled WGS sequence"/>
</dbReference>
<dbReference type="EMBL" id="JEMT01027457">
    <property type="protein sequence ID" value="EXX57039.1"/>
    <property type="molecule type" value="Genomic_DNA"/>
</dbReference>
<dbReference type="GO" id="GO:0008168">
    <property type="term" value="F:methyltransferase activity"/>
    <property type="evidence" value="ECO:0007669"/>
    <property type="project" value="TreeGrafter"/>
</dbReference>
<dbReference type="GO" id="GO:0036396">
    <property type="term" value="C:RNA N6-methyladenosine methyltransferase complex"/>
    <property type="evidence" value="ECO:0007669"/>
    <property type="project" value="TreeGrafter"/>
</dbReference>
<dbReference type="Gene3D" id="3.40.50.150">
    <property type="entry name" value="Vaccinia Virus protein VP39"/>
    <property type="match status" value="1"/>
</dbReference>
<dbReference type="PANTHER" id="PTHR12829:SF8">
    <property type="entry name" value="CHROMOSOME UNDETERMINED SCAFFOLD_82, WHOLE GENOME SHOTGUN SEQUENCE"/>
    <property type="match status" value="1"/>
</dbReference>
<sequence length="426" mass="50268">MSKRSLRQRQHNPYISTASNALYVGYVEDDESIDAIMKKFEELERIREEIAASNANETAEVHPLNDKNNTFQENGLTQEQLEEVFRRTSSFTVKSATFAPNFDELDDLDFWRVELEDGNTAEYEEEDDYMAVDNDFWDAEFGDKKRKRKNDKSSPERRRGFDRESILQRYKIMQVKLQDRNGNFFTVKKKVSNIDPSLPTYIRIPSLPIPRSWAHTILPPKIESTLMIHGSRYFENDILSMDLKKLGQDFQAVYIDPPFLLPDEEPSPEKITLQQFESLKVPDIVPKGFLFIWVEKEFIPDIVQIAEKWNFRYVENFCWIKKHINNQISRAPYRYFNKSKLSLLIFRKEGDIELRHQRNPDCVFDFIKPRTLEMLTEGKPRVMYDIIETMLPQAVYNEQNPNGDKLLELWAKKGSHRQGWTTVVQI</sequence>
<comment type="caution">
    <text evidence="2">The sequence shown here is derived from an EMBL/GenBank/DDBJ whole genome shotgun (WGS) entry which is preliminary data.</text>
</comment>
<dbReference type="InterPro" id="IPR007757">
    <property type="entry name" value="MT-A70-like"/>
</dbReference>
<gene>
    <name evidence="2" type="ORF">RirG_210780</name>
</gene>
<dbReference type="SUPFAM" id="SSF53335">
    <property type="entry name" value="S-adenosyl-L-methionine-dependent methyltransferases"/>
    <property type="match status" value="1"/>
</dbReference>
<dbReference type="PROSITE" id="PS51143">
    <property type="entry name" value="MT_A70"/>
    <property type="match status" value="1"/>
</dbReference>
<dbReference type="SMR" id="A0A015JPV9"/>
<proteinExistence type="inferred from homology"/>
<dbReference type="Pfam" id="PF05063">
    <property type="entry name" value="MT-A70"/>
    <property type="match status" value="1"/>
</dbReference>
<dbReference type="EMBL" id="JEMT01027457">
    <property type="protein sequence ID" value="EXX57040.1"/>
    <property type="molecule type" value="Genomic_DNA"/>
</dbReference>